<proteinExistence type="predicted"/>
<organism evidence="2 3">
    <name type="scientific">Mycolicibacterium brisbanense</name>
    <dbReference type="NCBI Taxonomy" id="146020"/>
    <lineage>
        <taxon>Bacteria</taxon>
        <taxon>Bacillati</taxon>
        <taxon>Actinomycetota</taxon>
        <taxon>Actinomycetes</taxon>
        <taxon>Mycobacteriales</taxon>
        <taxon>Mycobacteriaceae</taxon>
        <taxon>Mycolicibacterium</taxon>
    </lineage>
</organism>
<protein>
    <recommendedName>
        <fullName evidence="4">PASTA domain-containing protein</fullName>
    </recommendedName>
</protein>
<reference evidence="3" key="2">
    <citation type="submission" date="2016-02" db="EMBL/GenBank/DDBJ databases">
        <title>Draft genome sequence of five rapidly growing Mycobacterium species.</title>
        <authorList>
            <person name="Katahira K."/>
            <person name="Gotou Y."/>
            <person name="Iida K."/>
            <person name="Ogura Y."/>
            <person name="Hayashi T."/>
        </authorList>
    </citation>
    <scope>NUCLEOTIDE SEQUENCE [LARGE SCALE GENOMIC DNA]</scope>
    <source>
        <strain evidence="3">JCM15654</strain>
    </source>
</reference>
<comment type="caution">
    <text evidence="2">The sequence shown here is derived from an EMBL/GenBank/DDBJ whole genome shotgun (WGS) entry which is preliminary data.</text>
</comment>
<keyword evidence="3" id="KW-1185">Reference proteome</keyword>
<feature type="chain" id="PRO_5007170655" description="PASTA domain-containing protein" evidence="1">
    <location>
        <begin position="25"/>
        <end position="97"/>
    </location>
</feature>
<evidence type="ECO:0000313" key="2">
    <source>
        <dbReference type="EMBL" id="GAS87663.1"/>
    </source>
</evidence>
<evidence type="ECO:0008006" key="4">
    <source>
        <dbReference type="Google" id="ProtNLM"/>
    </source>
</evidence>
<dbReference type="Proteomes" id="UP000069620">
    <property type="component" value="Unassembled WGS sequence"/>
</dbReference>
<accession>A0A124DZK5</accession>
<feature type="signal peptide" evidence="1">
    <location>
        <begin position="1"/>
        <end position="24"/>
    </location>
</feature>
<dbReference type="RefSeq" id="WP_062828461.1">
    <property type="nucleotide sequence ID" value="NZ_BCSX01000019.1"/>
</dbReference>
<gene>
    <name evidence="2" type="ORF">RMCB_1759</name>
</gene>
<dbReference type="STRING" id="146020.RMCB_1759"/>
<dbReference type="OrthoDB" id="4638438at2"/>
<name>A0A124DZK5_9MYCO</name>
<evidence type="ECO:0000256" key="1">
    <source>
        <dbReference type="SAM" id="SignalP"/>
    </source>
</evidence>
<dbReference type="EMBL" id="BCSX01000019">
    <property type="protein sequence ID" value="GAS87663.1"/>
    <property type="molecule type" value="Genomic_DNA"/>
</dbReference>
<evidence type="ECO:0000313" key="3">
    <source>
        <dbReference type="Proteomes" id="UP000069620"/>
    </source>
</evidence>
<keyword evidence="1" id="KW-0732">Signal</keyword>
<reference evidence="3" key="1">
    <citation type="journal article" date="2016" name="Genome Announc.">
        <title>Draft Genome Sequences of Five Rapidly Growing Mycobacterium Species, M. thermoresistibile, M. fortuitum subsp. acetamidolyticum, M. canariasense, M. brisbanense, and M. novocastrense.</title>
        <authorList>
            <person name="Katahira K."/>
            <person name="Ogura Y."/>
            <person name="Gotoh Y."/>
            <person name="Hayashi T."/>
        </authorList>
    </citation>
    <scope>NUCLEOTIDE SEQUENCE [LARGE SCALE GENOMIC DNA]</scope>
    <source>
        <strain evidence="3">JCM15654</strain>
    </source>
</reference>
<dbReference type="AlphaFoldDB" id="A0A124DZK5"/>
<sequence>MTKLTLLLCTTTALALGLAAPAAAAPSGSGSAEDTVRELQGRGYHVQINSNAKTSLSLCKVTGVHGLADSNINDTGHRIDPSQHTTVYVNVSCQPDG</sequence>